<dbReference type="InterPro" id="IPR005835">
    <property type="entry name" value="NTP_transferase_dom"/>
</dbReference>
<reference evidence="2" key="2">
    <citation type="journal article" date="2021" name="PeerJ">
        <title>Extensive microbial diversity within the chicken gut microbiome revealed by metagenomics and culture.</title>
        <authorList>
            <person name="Gilroy R."/>
            <person name="Ravi A."/>
            <person name="Getino M."/>
            <person name="Pursley I."/>
            <person name="Horton D.L."/>
            <person name="Alikhan N.F."/>
            <person name="Baker D."/>
            <person name="Gharbi K."/>
            <person name="Hall N."/>
            <person name="Watson M."/>
            <person name="Adriaenssens E.M."/>
            <person name="Foster-Nyarko E."/>
            <person name="Jarju S."/>
            <person name="Secka A."/>
            <person name="Antonio M."/>
            <person name="Oren A."/>
            <person name="Chaudhuri R.R."/>
            <person name="La Ragione R."/>
            <person name="Hildebrand F."/>
            <person name="Pallen M.J."/>
        </authorList>
    </citation>
    <scope>NUCLEOTIDE SEQUENCE</scope>
    <source>
        <strain evidence="2">F6-4510</strain>
    </source>
</reference>
<protein>
    <submittedName>
        <fullName evidence="2">Nucleotidyltransferase family protein</fullName>
    </submittedName>
</protein>
<dbReference type="Gene3D" id="3.90.550.10">
    <property type="entry name" value="Spore Coat Polysaccharide Biosynthesis Protein SpsA, Chain A"/>
    <property type="match status" value="1"/>
</dbReference>
<accession>A0A9D9E0R5</accession>
<organism evidence="2 3">
    <name type="scientific">Candidatus Fimicola merdigallinarum</name>
    <dbReference type="NCBI Taxonomy" id="2840819"/>
    <lineage>
        <taxon>Bacteria</taxon>
        <taxon>Bacillati</taxon>
        <taxon>Bacillota</taxon>
        <taxon>Clostridia</taxon>
        <taxon>Lachnospirales</taxon>
        <taxon>Lachnospiraceae</taxon>
        <taxon>Lachnospiraceae incertae sedis</taxon>
        <taxon>Candidatus Fimicola</taxon>
    </lineage>
</organism>
<proteinExistence type="predicted"/>
<sequence>MKAIILAAGYATRLYPLTLNRPKALLEINGKAIIDYIIDEINTIDEIDAIYVVTNHKFADHFSQWASKSDSKKPIEVIDDGTMTEETRRGAIGDILYTIDEKNIDDETVIIAGDNFFTYKLKDYVDYYKKVGDDCVCVKELNNPEFCKSFAVVLMDENGKVIEIEEKPESPKSDKVAYATYMYTKDTMKLIRKYIEEGNKPDAPGHFPEWLCGFKDVYAYVFNGECYDIGTPQSYKEVCELFGK</sequence>
<feature type="domain" description="Nucleotidyl transferase" evidence="1">
    <location>
        <begin position="2"/>
        <end position="238"/>
    </location>
</feature>
<dbReference type="SUPFAM" id="SSF53448">
    <property type="entry name" value="Nucleotide-diphospho-sugar transferases"/>
    <property type="match status" value="1"/>
</dbReference>
<dbReference type="EMBL" id="JADIMX010000115">
    <property type="protein sequence ID" value="MBO8434864.1"/>
    <property type="molecule type" value="Genomic_DNA"/>
</dbReference>
<gene>
    <name evidence="2" type="ORF">IAC55_06050</name>
</gene>
<dbReference type="AlphaFoldDB" id="A0A9D9E0R5"/>
<dbReference type="Pfam" id="PF00483">
    <property type="entry name" value="NTP_transferase"/>
    <property type="match status" value="1"/>
</dbReference>
<reference evidence="2" key="1">
    <citation type="submission" date="2020-10" db="EMBL/GenBank/DDBJ databases">
        <authorList>
            <person name="Gilroy R."/>
        </authorList>
    </citation>
    <scope>NUCLEOTIDE SEQUENCE</scope>
    <source>
        <strain evidence="2">F6-4510</strain>
    </source>
</reference>
<evidence type="ECO:0000313" key="3">
    <source>
        <dbReference type="Proteomes" id="UP000823611"/>
    </source>
</evidence>
<evidence type="ECO:0000259" key="1">
    <source>
        <dbReference type="Pfam" id="PF00483"/>
    </source>
</evidence>
<dbReference type="Proteomes" id="UP000823611">
    <property type="component" value="Unassembled WGS sequence"/>
</dbReference>
<dbReference type="PANTHER" id="PTHR42883">
    <property type="entry name" value="GLUCOSE-1-PHOSPHATE THYMIDYLTRANSFERASE"/>
    <property type="match status" value="1"/>
</dbReference>
<name>A0A9D9E0R5_9FIRM</name>
<dbReference type="CDD" id="cd04181">
    <property type="entry name" value="NTP_transferase"/>
    <property type="match status" value="1"/>
</dbReference>
<evidence type="ECO:0000313" key="2">
    <source>
        <dbReference type="EMBL" id="MBO8434864.1"/>
    </source>
</evidence>
<dbReference type="PANTHER" id="PTHR42883:SF2">
    <property type="entry name" value="THYMIDYLYLTRANSFERASE"/>
    <property type="match status" value="1"/>
</dbReference>
<dbReference type="InterPro" id="IPR029044">
    <property type="entry name" value="Nucleotide-diphossugar_trans"/>
</dbReference>
<comment type="caution">
    <text evidence="2">The sequence shown here is derived from an EMBL/GenBank/DDBJ whole genome shotgun (WGS) entry which is preliminary data.</text>
</comment>